<accession>A0A014QZV0</accession>
<dbReference type="eggNOG" id="ENOG502T892">
    <property type="taxonomic scope" value="Eukaryota"/>
</dbReference>
<sequence length="220" mass="23619">MSASRPSRPAPSWNGEVNKVKEARSRGDAAAAITTANAAADNIESHVGETMTGSADENEALTAAQRFTFNVAADAWPGWQRDGPLPDKPTLLRAKHLAQRSASLVERLKLGPVQVGTGAWLVGAFDLVLGNFEEALARFSAASDNYHAASAPGLELLTSGYAVMARGLWESKPDEDIAGDLDRVIAQILAGSFEDGEEWAEQLRTALAVLSRKEYREIWS</sequence>
<dbReference type="OrthoDB" id="4939624at2759"/>
<evidence type="ECO:0000313" key="2">
    <source>
        <dbReference type="EMBL" id="EXV00450.1"/>
    </source>
</evidence>
<feature type="region of interest" description="Disordered" evidence="1">
    <location>
        <begin position="1"/>
        <end position="26"/>
    </location>
</feature>
<dbReference type="EMBL" id="JELW01000013">
    <property type="protein sequence ID" value="EXV00450.1"/>
    <property type="molecule type" value="Genomic_DNA"/>
</dbReference>
<name>A0A014QZV0_9HYPO</name>
<comment type="caution">
    <text evidence="2">The sequence shown here is derived from an EMBL/GenBank/DDBJ whole genome shotgun (WGS) entry which is preliminary data.</text>
</comment>
<gene>
    <name evidence="2" type="ORF">X797_006512</name>
</gene>
<dbReference type="AlphaFoldDB" id="A0A014QZV0"/>
<protein>
    <submittedName>
        <fullName evidence="2">Uncharacterized protein</fullName>
    </submittedName>
</protein>
<dbReference type="Proteomes" id="UP000030151">
    <property type="component" value="Unassembled WGS sequence"/>
</dbReference>
<dbReference type="HOGENOM" id="CLU_1256297_0_0_1"/>
<reference evidence="2 3" key="1">
    <citation type="submission" date="2014-02" db="EMBL/GenBank/DDBJ databases">
        <title>The genome sequence of the entomopathogenic fungus Metarhizium robertsii ARSEF 2575.</title>
        <authorList>
            <person name="Giuliano Garisto Donzelli B."/>
            <person name="Roe B.A."/>
            <person name="Macmil S.L."/>
            <person name="Krasnoff S.B."/>
            <person name="Gibson D.M."/>
        </authorList>
    </citation>
    <scope>NUCLEOTIDE SEQUENCE [LARGE SCALE GENOMIC DNA]</scope>
    <source>
        <strain evidence="2 3">ARSEF 2575</strain>
    </source>
</reference>
<evidence type="ECO:0000313" key="3">
    <source>
        <dbReference type="Proteomes" id="UP000030151"/>
    </source>
</evidence>
<organism evidence="2 3">
    <name type="scientific">Metarhizium robertsii</name>
    <dbReference type="NCBI Taxonomy" id="568076"/>
    <lineage>
        <taxon>Eukaryota</taxon>
        <taxon>Fungi</taxon>
        <taxon>Dikarya</taxon>
        <taxon>Ascomycota</taxon>
        <taxon>Pezizomycotina</taxon>
        <taxon>Sordariomycetes</taxon>
        <taxon>Hypocreomycetidae</taxon>
        <taxon>Hypocreales</taxon>
        <taxon>Clavicipitaceae</taxon>
        <taxon>Metarhizium</taxon>
    </lineage>
</organism>
<evidence type="ECO:0000256" key="1">
    <source>
        <dbReference type="SAM" id="MobiDB-lite"/>
    </source>
</evidence>
<proteinExistence type="predicted"/>
<feature type="compositionally biased region" description="Low complexity" evidence="1">
    <location>
        <begin position="1"/>
        <end position="12"/>
    </location>
</feature>